<dbReference type="InterPro" id="IPR036412">
    <property type="entry name" value="HAD-like_sf"/>
</dbReference>
<dbReference type="Gene3D" id="3.40.50.1000">
    <property type="entry name" value="HAD superfamily/HAD-like"/>
    <property type="match status" value="2"/>
</dbReference>
<dbReference type="PANTHER" id="PTHR19288">
    <property type="entry name" value="4-NITROPHENYLPHOSPHATASE-RELATED"/>
    <property type="match status" value="1"/>
</dbReference>
<dbReference type="Proteomes" id="UP001596303">
    <property type="component" value="Unassembled WGS sequence"/>
</dbReference>
<evidence type="ECO:0000313" key="2">
    <source>
        <dbReference type="Proteomes" id="UP001596303"/>
    </source>
</evidence>
<dbReference type="Pfam" id="PF13242">
    <property type="entry name" value="Hydrolase_like"/>
    <property type="match status" value="1"/>
</dbReference>
<organism evidence="1 2">
    <name type="scientific">Ponticaulis profundi</name>
    <dbReference type="NCBI Taxonomy" id="2665222"/>
    <lineage>
        <taxon>Bacteria</taxon>
        <taxon>Pseudomonadati</taxon>
        <taxon>Pseudomonadota</taxon>
        <taxon>Alphaproteobacteria</taxon>
        <taxon>Hyphomonadales</taxon>
        <taxon>Hyphomonadaceae</taxon>
        <taxon>Ponticaulis</taxon>
    </lineage>
</organism>
<proteinExistence type="predicted"/>
<dbReference type="PANTHER" id="PTHR19288:SF90">
    <property type="entry name" value="OS08G0542600 PROTEIN"/>
    <property type="match status" value="1"/>
</dbReference>
<accession>A0ABW1S585</accession>
<name>A0ABW1S585_9PROT</name>
<dbReference type="NCBIfam" id="TIGR01460">
    <property type="entry name" value="HAD-SF-IIA"/>
    <property type="match status" value="1"/>
</dbReference>
<keyword evidence="1" id="KW-0378">Hydrolase</keyword>
<dbReference type="RefSeq" id="WP_377374543.1">
    <property type="nucleotide sequence ID" value="NZ_JBHSSW010000002.1"/>
</dbReference>
<keyword evidence="2" id="KW-1185">Reference proteome</keyword>
<evidence type="ECO:0000313" key="1">
    <source>
        <dbReference type="EMBL" id="MFC6196734.1"/>
    </source>
</evidence>
<dbReference type="GO" id="GO:0016787">
    <property type="term" value="F:hydrolase activity"/>
    <property type="evidence" value="ECO:0007669"/>
    <property type="project" value="UniProtKB-KW"/>
</dbReference>
<reference evidence="2" key="1">
    <citation type="journal article" date="2019" name="Int. J. Syst. Evol. Microbiol.">
        <title>The Global Catalogue of Microorganisms (GCM) 10K type strain sequencing project: providing services to taxonomists for standard genome sequencing and annotation.</title>
        <authorList>
            <consortium name="The Broad Institute Genomics Platform"/>
            <consortium name="The Broad Institute Genome Sequencing Center for Infectious Disease"/>
            <person name="Wu L."/>
            <person name="Ma J."/>
        </authorList>
    </citation>
    <scope>NUCLEOTIDE SEQUENCE [LARGE SCALE GENOMIC DNA]</scope>
    <source>
        <strain evidence="2">CGMCC-1.15741</strain>
    </source>
</reference>
<comment type="caution">
    <text evidence="1">The sequence shown here is derived from an EMBL/GenBank/DDBJ whole genome shotgun (WGS) entry which is preliminary data.</text>
</comment>
<dbReference type="SUPFAM" id="SSF56784">
    <property type="entry name" value="HAD-like"/>
    <property type="match status" value="1"/>
</dbReference>
<dbReference type="InterPro" id="IPR023214">
    <property type="entry name" value="HAD_sf"/>
</dbReference>
<protein>
    <submittedName>
        <fullName evidence="1">TIGR01459 family HAD-type hydrolase</fullName>
    </submittedName>
</protein>
<gene>
    <name evidence="1" type="ORF">ACFQDM_01515</name>
</gene>
<dbReference type="InterPro" id="IPR006357">
    <property type="entry name" value="HAD-SF_hydro_IIA"/>
</dbReference>
<dbReference type="NCBIfam" id="TIGR01459">
    <property type="entry name" value="HAD-SF-IIA-hyp4"/>
    <property type="match status" value="1"/>
</dbReference>
<dbReference type="Pfam" id="PF13344">
    <property type="entry name" value="Hydrolase_6"/>
    <property type="match status" value="1"/>
</dbReference>
<dbReference type="InterPro" id="IPR006356">
    <property type="entry name" value="HAD-SF_hydro_IIA_hyp3"/>
</dbReference>
<dbReference type="EMBL" id="JBHSSW010000002">
    <property type="protein sequence ID" value="MFC6196734.1"/>
    <property type="molecule type" value="Genomic_DNA"/>
</dbReference>
<sequence>MSELVFPNGLSDIADRYDAILCDVWGVIHNGREAFYEACDALAEFRKTGKPVILITNAPVQAREVERLFPGLGVRRDCYNLIVSSGDATRMELEKRAPGPALRLGLDNSWERDNTLFDGAGLEFAEAEKARFVVAMGLRDAVNDDPEDYRVELKPLVEAGLTMICANPDIQVRVGNTLQWCAGAIAKIYEEEGGEVVYPGKPHDAIYDLAESHLERLLGHAVPKTGLLAIGDGPATDMRGAMKRGIDSVYVGTGLNLAGTGDFQTDTKALLERYEVSATYAMSGLRW</sequence>